<dbReference type="EMBL" id="MU838998">
    <property type="protein sequence ID" value="KAK1771918.1"/>
    <property type="molecule type" value="Genomic_DNA"/>
</dbReference>
<dbReference type="GeneID" id="85313626"/>
<evidence type="ECO:0000256" key="1">
    <source>
        <dbReference type="SAM" id="MobiDB-lite"/>
    </source>
</evidence>
<feature type="region of interest" description="Disordered" evidence="1">
    <location>
        <begin position="183"/>
        <end position="202"/>
    </location>
</feature>
<proteinExistence type="predicted"/>
<feature type="compositionally biased region" description="Low complexity" evidence="1">
    <location>
        <begin position="184"/>
        <end position="202"/>
    </location>
</feature>
<gene>
    <name evidence="4" type="ORF">QBC33DRAFT_566053</name>
</gene>
<evidence type="ECO:0000313" key="5">
    <source>
        <dbReference type="Proteomes" id="UP001244011"/>
    </source>
</evidence>
<dbReference type="RefSeq" id="XP_060288131.1">
    <property type="nucleotide sequence ID" value="XM_060430439.1"/>
</dbReference>
<evidence type="ECO:0000256" key="2">
    <source>
        <dbReference type="SAM" id="Phobius"/>
    </source>
</evidence>
<feature type="chain" id="PRO_5042609458" description="GPI anchored protein" evidence="3">
    <location>
        <begin position="20"/>
        <end position="254"/>
    </location>
</feature>
<keyword evidence="2" id="KW-0812">Transmembrane</keyword>
<keyword evidence="2" id="KW-1133">Transmembrane helix</keyword>
<keyword evidence="2" id="KW-0472">Membrane</keyword>
<comment type="caution">
    <text evidence="4">The sequence shown here is derived from an EMBL/GenBank/DDBJ whole genome shotgun (WGS) entry which is preliminary data.</text>
</comment>
<evidence type="ECO:0000313" key="4">
    <source>
        <dbReference type="EMBL" id="KAK1771918.1"/>
    </source>
</evidence>
<accession>A0AAJ0CAG7</accession>
<dbReference type="Proteomes" id="UP001244011">
    <property type="component" value="Unassembled WGS sequence"/>
</dbReference>
<sequence>MRLSNLAFVLAASIAAAQWQKLRTGPGLGAVGDLLGRQDGGTCSIHDTCAECFGEGNVICDTIGCFNPDEHEQCCVGAFVCVGRDTACCDNLGGPGATGTSGVPDVTASATAPPPTVSGWTCTKDDSGEECCQRGGSAVHWCSGEFPAQKCYNPSKESCCTDGSVCFGEDCCELFSASTTNPYTAETTTGSSSGRATTSAGEGTITSSATLTQAGTSSGSVPQSTSATSSGFMLRIGLGMVGVLVSTMGLVLSL</sequence>
<protein>
    <recommendedName>
        <fullName evidence="6">GPI anchored protein</fullName>
    </recommendedName>
</protein>
<organism evidence="4 5">
    <name type="scientific">Phialemonium atrogriseum</name>
    <dbReference type="NCBI Taxonomy" id="1093897"/>
    <lineage>
        <taxon>Eukaryota</taxon>
        <taxon>Fungi</taxon>
        <taxon>Dikarya</taxon>
        <taxon>Ascomycota</taxon>
        <taxon>Pezizomycotina</taxon>
        <taxon>Sordariomycetes</taxon>
        <taxon>Sordariomycetidae</taxon>
        <taxon>Cephalothecales</taxon>
        <taxon>Cephalothecaceae</taxon>
        <taxon>Phialemonium</taxon>
    </lineage>
</organism>
<keyword evidence="5" id="KW-1185">Reference proteome</keyword>
<feature type="signal peptide" evidence="3">
    <location>
        <begin position="1"/>
        <end position="19"/>
    </location>
</feature>
<feature type="transmembrane region" description="Helical" evidence="2">
    <location>
        <begin position="232"/>
        <end position="252"/>
    </location>
</feature>
<name>A0AAJ0CAG7_9PEZI</name>
<evidence type="ECO:0000256" key="3">
    <source>
        <dbReference type="SAM" id="SignalP"/>
    </source>
</evidence>
<reference evidence="4" key="1">
    <citation type="submission" date="2023-06" db="EMBL/GenBank/DDBJ databases">
        <title>Genome-scale phylogeny and comparative genomics of the fungal order Sordariales.</title>
        <authorList>
            <consortium name="Lawrence Berkeley National Laboratory"/>
            <person name="Hensen N."/>
            <person name="Bonometti L."/>
            <person name="Westerberg I."/>
            <person name="Brannstrom I.O."/>
            <person name="Guillou S."/>
            <person name="Cros-Aarteil S."/>
            <person name="Calhoun S."/>
            <person name="Haridas S."/>
            <person name="Kuo A."/>
            <person name="Mondo S."/>
            <person name="Pangilinan J."/>
            <person name="Riley R."/>
            <person name="Labutti K."/>
            <person name="Andreopoulos B."/>
            <person name="Lipzen A."/>
            <person name="Chen C."/>
            <person name="Yanf M."/>
            <person name="Daum C."/>
            <person name="Ng V."/>
            <person name="Clum A."/>
            <person name="Steindorff A."/>
            <person name="Ohm R."/>
            <person name="Martin F."/>
            <person name="Silar P."/>
            <person name="Natvig D."/>
            <person name="Lalanne C."/>
            <person name="Gautier V."/>
            <person name="Ament-Velasquez S.L."/>
            <person name="Kruys A."/>
            <person name="Hutchinson M.I."/>
            <person name="Powell A.J."/>
            <person name="Barry K."/>
            <person name="Miller A.N."/>
            <person name="Grigoriev I.V."/>
            <person name="Debuchy R."/>
            <person name="Gladieux P."/>
            <person name="Thoren M.H."/>
            <person name="Johannesson H."/>
        </authorList>
    </citation>
    <scope>NUCLEOTIDE SEQUENCE</scope>
    <source>
        <strain evidence="4">8032-3</strain>
    </source>
</reference>
<dbReference type="AlphaFoldDB" id="A0AAJ0CAG7"/>
<evidence type="ECO:0008006" key="6">
    <source>
        <dbReference type="Google" id="ProtNLM"/>
    </source>
</evidence>
<keyword evidence="3" id="KW-0732">Signal</keyword>